<dbReference type="EMBL" id="MU276156">
    <property type="protein sequence ID" value="KAI0040955.1"/>
    <property type="molecule type" value="Genomic_DNA"/>
</dbReference>
<proteinExistence type="predicted"/>
<organism evidence="1 2">
    <name type="scientific">Auriscalpium vulgare</name>
    <dbReference type="NCBI Taxonomy" id="40419"/>
    <lineage>
        <taxon>Eukaryota</taxon>
        <taxon>Fungi</taxon>
        <taxon>Dikarya</taxon>
        <taxon>Basidiomycota</taxon>
        <taxon>Agaricomycotina</taxon>
        <taxon>Agaricomycetes</taxon>
        <taxon>Russulales</taxon>
        <taxon>Auriscalpiaceae</taxon>
        <taxon>Auriscalpium</taxon>
    </lineage>
</organism>
<sequence length="347" mass="38570">MPINPAPPPPPFGTSSYLSRSPAPRDVPVDENAFSFIDPAVLTAAPSLPHPPPPPPPVPVLTTSPPPARRPIGDIWHCGGELLVSFIRIDHLASTKRCWQWQKVCAAVRLFVNFLILYPDPEQLMSVANHILYANETRLKALAERFCRPMLADNVCAPVYASSQINTLILGKLRTPSKLYKAQDCSRLTFQPVKDACRILPDAELRLRVGSVCTLMKSLPHRDLYVNAIVVVVRVGEVSVTVKALHDPTPIILCRADFVFHQRGQRCSFRRSQIPLQLAYQRHYRHIRSSAELTKRGMEDLPLSAEDIEDDSIALVDDLDLSWSDSDTTTEDSDSSPPPLEPISPSL</sequence>
<accession>A0ACB8RAJ6</accession>
<reference evidence="1" key="1">
    <citation type="submission" date="2021-02" db="EMBL/GenBank/DDBJ databases">
        <authorList>
            <consortium name="DOE Joint Genome Institute"/>
            <person name="Ahrendt S."/>
            <person name="Looney B.P."/>
            <person name="Miyauchi S."/>
            <person name="Morin E."/>
            <person name="Drula E."/>
            <person name="Courty P.E."/>
            <person name="Chicoki N."/>
            <person name="Fauchery L."/>
            <person name="Kohler A."/>
            <person name="Kuo A."/>
            <person name="Labutti K."/>
            <person name="Pangilinan J."/>
            <person name="Lipzen A."/>
            <person name="Riley R."/>
            <person name="Andreopoulos W."/>
            <person name="He G."/>
            <person name="Johnson J."/>
            <person name="Barry K.W."/>
            <person name="Grigoriev I.V."/>
            <person name="Nagy L."/>
            <person name="Hibbett D."/>
            <person name="Henrissat B."/>
            <person name="Matheny P.B."/>
            <person name="Labbe J."/>
            <person name="Martin F."/>
        </authorList>
    </citation>
    <scope>NUCLEOTIDE SEQUENCE</scope>
    <source>
        <strain evidence="1">FP105234-sp</strain>
    </source>
</reference>
<evidence type="ECO:0000313" key="1">
    <source>
        <dbReference type="EMBL" id="KAI0040955.1"/>
    </source>
</evidence>
<dbReference type="Proteomes" id="UP000814033">
    <property type="component" value="Unassembled WGS sequence"/>
</dbReference>
<comment type="caution">
    <text evidence="1">The sequence shown here is derived from an EMBL/GenBank/DDBJ whole genome shotgun (WGS) entry which is preliminary data.</text>
</comment>
<evidence type="ECO:0000313" key="2">
    <source>
        <dbReference type="Proteomes" id="UP000814033"/>
    </source>
</evidence>
<keyword evidence="2" id="KW-1185">Reference proteome</keyword>
<gene>
    <name evidence="1" type="ORF">FA95DRAFT_1576651</name>
</gene>
<name>A0ACB8RAJ6_9AGAM</name>
<reference evidence="1" key="2">
    <citation type="journal article" date="2022" name="New Phytol.">
        <title>Evolutionary transition to the ectomycorrhizal habit in the genomes of a hyperdiverse lineage of mushroom-forming fungi.</title>
        <authorList>
            <person name="Looney B."/>
            <person name="Miyauchi S."/>
            <person name="Morin E."/>
            <person name="Drula E."/>
            <person name="Courty P.E."/>
            <person name="Kohler A."/>
            <person name="Kuo A."/>
            <person name="LaButti K."/>
            <person name="Pangilinan J."/>
            <person name="Lipzen A."/>
            <person name="Riley R."/>
            <person name="Andreopoulos W."/>
            <person name="He G."/>
            <person name="Johnson J."/>
            <person name="Nolan M."/>
            <person name="Tritt A."/>
            <person name="Barry K.W."/>
            <person name="Grigoriev I.V."/>
            <person name="Nagy L.G."/>
            <person name="Hibbett D."/>
            <person name="Henrissat B."/>
            <person name="Matheny P.B."/>
            <person name="Labbe J."/>
            <person name="Martin F.M."/>
        </authorList>
    </citation>
    <scope>NUCLEOTIDE SEQUENCE</scope>
    <source>
        <strain evidence="1">FP105234-sp</strain>
    </source>
</reference>
<protein>
    <submittedName>
        <fullName evidence="1">Uncharacterized protein</fullName>
    </submittedName>
</protein>